<dbReference type="EMBL" id="JAPVEA010000004">
    <property type="protein sequence ID" value="KAJ5455567.1"/>
    <property type="molecule type" value="Genomic_DNA"/>
</dbReference>
<dbReference type="RefSeq" id="XP_056767940.1">
    <property type="nucleotide sequence ID" value="XM_056907213.1"/>
</dbReference>
<evidence type="ECO:0000259" key="2">
    <source>
        <dbReference type="Pfam" id="PF24864"/>
    </source>
</evidence>
<dbReference type="AlphaFoldDB" id="A0AAD6CBC7"/>
<comment type="caution">
    <text evidence="3">The sequence shown here is derived from an EMBL/GenBank/DDBJ whole genome shotgun (WGS) entry which is preliminary data.</text>
</comment>
<organism evidence="3 4">
    <name type="scientific">Penicillium daleae</name>
    <dbReference type="NCBI Taxonomy" id="63821"/>
    <lineage>
        <taxon>Eukaryota</taxon>
        <taxon>Fungi</taxon>
        <taxon>Dikarya</taxon>
        <taxon>Ascomycota</taxon>
        <taxon>Pezizomycotina</taxon>
        <taxon>Eurotiomycetes</taxon>
        <taxon>Eurotiomycetidae</taxon>
        <taxon>Eurotiales</taxon>
        <taxon>Aspergillaceae</taxon>
        <taxon>Penicillium</taxon>
    </lineage>
</organism>
<feature type="domain" description="DUF7730" evidence="2">
    <location>
        <begin position="57"/>
        <end position="273"/>
    </location>
</feature>
<dbReference type="PANTHER" id="PTHR38790">
    <property type="entry name" value="2EXR DOMAIN-CONTAINING PROTEIN-RELATED"/>
    <property type="match status" value="1"/>
</dbReference>
<dbReference type="GeneID" id="81597456"/>
<protein>
    <recommendedName>
        <fullName evidence="2">DUF7730 domain-containing protein</fullName>
    </recommendedName>
</protein>
<evidence type="ECO:0000313" key="4">
    <source>
        <dbReference type="Proteomes" id="UP001213681"/>
    </source>
</evidence>
<dbReference type="Proteomes" id="UP001213681">
    <property type="component" value="Unassembled WGS sequence"/>
</dbReference>
<dbReference type="PANTHER" id="PTHR38790:SF9">
    <property type="entry name" value="F-BOX DOMAIN-CONTAINING PROTEIN"/>
    <property type="match status" value="1"/>
</dbReference>
<reference evidence="3" key="2">
    <citation type="journal article" date="2023" name="IMA Fungus">
        <title>Comparative genomic study of the Penicillium genus elucidates a diverse pangenome and 15 lateral gene transfer events.</title>
        <authorList>
            <person name="Petersen C."/>
            <person name="Sorensen T."/>
            <person name="Nielsen M.R."/>
            <person name="Sondergaard T.E."/>
            <person name="Sorensen J.L."/>
            <person name="Fitzpatrick D.A."/>
            <person name="Frisvad J.C."/>
            <person name="Nielsen K.L."/>
        </authorList>
    </citation>
    <scope>NUCLEOTIDE SEQUENCE</scope>
    <source>
        <strain evidence="3">IBT 16125</strain>
    </source>
</reference>
<feature type="compositionally biased region" description="Basic residues" evidence="1">
    <location>
        <begin position="9"/>
        <end position="20"/>
    </location>
</feature>
<keyword evidence="4" id="KW-1185">Reference proteome</keyword>
<feature type="region of interest" description="Disordered" evidence="1">
    <location>
        <begin position="1"/>
        <end position="26"/>
    </location>
</feature>
<proteinExistence type="predicted"/>
<evidence type="ECO:0000256" key="1">
    <source>
        <dbReference type="SAM" id="MobiDB-lite"/>
    </source>
</evidence>
<reference evidence="3" key="1">
    <citation type="submission" date="2022-12" db="EMBL/GenBank/DDBJ databases">
        <authorList>
            <person name="Petersen C."/>
        </authorList>
    </citation>
    <scope>NUCLEOTIDE SEQUENCE</scope>
    <source>
        <strain evidence="3">IBT 16125</strain>
    </source>
</reference>
<dbReference type="Pfam" id="PF24864">
    <property type="entry name" value="DUF7730"/>
    <property type="match status" value="1"/>
</dbReference>
<gene>
    <name evidence="3" type="ORF">N7458_003831</name>
</gene>
<name>A0AAD6CBC7_9EURO</name>
<evidence type="ECO:0000313" key="3">
    <source>
        <dbReference type="EMBL" id="KAJ5455567.1"/>
    </source>
</evidence>
<accession>A0AAD6CBC7</accession>
<dbReference type="InterPro" id="IPR056632">
    <property type="entry name" value="DUF7730"/>
</dbReference>
<sequence>MESYPSPQRGKKLAERRRRVSDRPEALPVIRERTLTLPFPPNNTGVPRNRRHQRTCDQQQSKFFAKLPQEIRYLIYREVLAPTDHSELHVASADQRLLSRRCVNENLETPGLKHSCWGRCYKLDGTTARNPSLGRYEPEDDSPYPVRLGLLRSCRQAYSESIDILYSQNIISFRQTRTIVDLQRTIVPQRFHSIRSMHLYFLLQLYWYESRLREGDSRYPFDIPFFWESAWKTIAEMKSLQSLRVEFTDGRAGENYPEQDAVVHLLKPMVALKFSKYLVQFDWPVQVDELVRSLGNDVSFEIQIREKPAGGIIIEPLNWSAFDDNMHMDYEQMDMTPELTTLDTINCLAQI</sequence>